<feature type="compositionally biased region" description="Polar residues" evidence="1">
    <location>
        <begin position="30"/>
        <end position="40"/>
    </location>
</feature>
<feature type="compositionally biased region" description="Polar residues" evidence="1">
    <location>
        <begin position="1"/>
        <end position="12"/>
    </location>
</feature>
<feature type="region of interest" description="Disordered" evidence="1">
    <location>
        <begin position="1"/>
        <end position="40"/>
    </location>
</feature>
<evidence type="ECO:0000256" key="1">
    <source>
        <dbReference type="SAM" id="MobiDB-lite"/>
    </source>
</evidence>
<evidence type="ECO:0000313" key="3">
    <source>
        <dbReference type="Proteomes" id="UP000663923"/>
    </source>
</evidence>
<gene>
    <name evidence="2" type="ORF">J4G78_00560</name>
</gene>
<proteinExistence type="predicted"/>
<organism evidence="2 3">
    <name type="scientific">Parasphingorhabdus cellanae</name>
    <dbReference type="NCBI Taxonomy" id="2806553"/>
    <lineage>
        <taxon>Bacteria</taxon>
        <taxon>Pseudomonadati</taxon>
        <taxon>Pseudomonadota</taxon>
        <taxon>Alphaproteobacteria</taxon>
        <taxon>Sphingomonadales</taxon>
        <taxon>Sphingomonadaceae</taxon>
        <taxon>Parasphingorhabdus</taxon>
    </lineage>
</organism>
<dbReference type="Proteomes" id="UP000663923">
    <property type="component" value="Chromosome"/>
</dbReference>
<name>A0ABX7T9D9_9SPHN</name>
<evidence type="ECO:0000313" key="2">
    <source>
        <dbReference type="EMBL" id="QTD57648.1"/>
    </source>
</evidence>
<keyword evidence="3" id="KW-1185">Reference proteome</keyword>
<reference evidence="2 3" key="1">
    <citation type="submission" date="2021-03" db="EMBL/GenBank/DDBJ databases">
        <title>Complete genome of Parasphingorhabdus_sp.JHSY0214.</title>
        <authorList>
            <person name="Yoo J.H."/>
            <person name="Bae J.W."/>
        </authorList>
    </citation>
    <scope>NUCLEOTIDE SEQUENCE [LARGE SCALE GENOMIC DNA]</scope>
    <source>
        <strain evidence="2 3">JHSY0214</strain>
    </source>
</reference>
<dbReference type="EMBL" id="CP071794">
    <property type="protein sequence ID" value="QTD57648.1"/>
    <property type="molecule type" value="Genomic_DNA"/>
</dbReference>
<sequence length="117" mass="12276">MQNHNINSSAGTGPSPAEQSRFDAAMDRISSINGTASTTGMPKAMSGMIGALDKVNVQAKSVSDYAKGAEASGGSLTPGEIVNLTMRCQEFMFQCQLTSNIANRSADGVQQLFRQQG</sequence>
<accession>A0ABX7T9D9</accession>
<protein>
    <recommendedName>
        <fullName evidence="4">Type III secretion protein HrpB2</fullName>
    </recommendedName>
</protein>
<evidence type="ECO:0008006" key="4">
    <source>
        <dbReference type="Google" id="ProtNLM"/>
    </source>
</evidence>